<evidence type="ECO:0000256" key="1">
    <source>
        <dbReference type="SAM" id="MobiDB-lite"/>
    </source>
</evidence>
<dbReference type="AlphaFoldDB" id="A0A0M0JDG9"/>
<name>A0A0M0JDG9_9EUKA</name>
<evidence type="ECO:0000313" key="2">
    <source>
        <dbReference type="EMBL" id="KOO24412.1"/>
    </source>
</evidence>
<feature type="compositionally biased region" description="Basic and acidic residues" evidence="1">
    <location>
        <begin position="38"/>
        <end position="53"/>
    </location>
</feature>
<dbReference type="Proteomes" id="UP000037460">
    <property type="component" value="Unassembled WGS sequence"/>
</dbReference>
<sequence length="212" mass="22036">MARAVSGRGGSRGSQVASPTVVDLDNLGGEYDDEEDERAPADDSDVSVKSESYEDEVTAKVLKEMREAAGEVVAPTPMSALSDDAEELIKAFVPKLSGKATEAVVQFVIEHLRDTISGTGAQVGPYAAWDTPQKSVQYVGTLIVRLSGYVCQSPGELVYAAVIQAGTPMPCKTTVQGASALRALREIVSDHASALCGAVPGGVDQPGRGPSV</sequence>
<keyword evidence="3" id="KW-1185">Reference proteome</keyword>
<accession>A0A0M0JDG9</accession>
<evidence type="ECO:0000313" key="3">
    <source>
        <dbReference type="Proteomes" id="UP000037460"/>
    </source>
</evidence>
<proteinExistence type="predicted"/>
<feature type="region of interest" description="Disordered" evidence="1">
    <location>
        <begin position="1"/>
        <end position="53"/>
    </location>
</feature>
<organism evidence="2 3">
    <name type="scientific">Chrysochromulina tobinii</name>
    <dbReference type="NCBI Taxonomy" id="1460289"/>
    <lineage>
        <taxon>Eukaryota</taxon>
        <taxon>Haptista</taxon>
        <taxon>Haptophyta</taxon>
        <taxon>Prymnesiophyceae</taxon>
        <taxon>Prymnesiales</taxon>
        <taxon>Chrysochromulinaceae</taxon>
        <taxon>Chrysochromulina</taxon>
    </lineage>
</organism>
<protein>
    <submittedName>
        <fullName evidence="2">Uncharacterized protein</fullName>
    </submittedName>
</protein>
<gene>
    <name evidence="2" type="ORF">Ctob_004355</name>
</gene>
<reference evidence="3" key="1">
    <citation type="journal article" date="2015" name="PLoS Genet.">
        <title>Genome Sequence and Transcriptome Analyses of Chrysochromulina tobin: Metabolic Tools for Enhanced Algal Fitness in the Prominent Order Prymnesiales (Haptophyceae).</title>
        <authorList>
            <person name="Hovde B.T."/>
            <person name="Deodato C.R."/>
            <person name="Hunsperger H.M."/>
            <person name="Ryken S.A."/>
            <person name="Yost W."/>
            <person name="Jha R.K."/>
            <person name="Patterson J."/>
            <person name="Monnat R.J. Jr."/>
            <person name="Barlow S.B."/>
            <person name="Starkenburg S.R."/>
            <person name="Cattolico R.A."/>
        </authorList>
    </citation>
    <scope>NUCLEOTIDE SEQUENCE</scope>
    <source>
        <strain evidence="3">CCMP291</strain>
    </source>
</reference>
<dbReference type="EMBL" id="JWZX01003096">
    <property type="protein sequence ID" value="KOO24412.1"/>
    <property type="molecule type" value="Genomic_DNA"/>
</dbReference>
<comment type="caution">
    <text evidence="2">The sequence shown here is derived from an EMBL/GenBank/DDBJ whole genome shotgun (WGS) entry which is preliminary data.</text>
</comment>